<dbReference type="InterPro" id="IPR010380">
    <property type="entry name" value="DUF975"/>
</dbReference>
<comment type="caution">
    <text evidence="2">The sequence shown here is derived from an EMBL/GenBank/DDBJ whole genome shotgun (WGS) entry which is preliminary data.</text>
</comment>
<gene>
    <name evidence="2" type="ORF">HMPREF9151_00385</name>
</gene>
<feature type="transmembrane region" description="Helical" evidence="1">
    <location>
        <begin position="46"/>
        <end position="68"/>
    </location>
</feature>
<dbReference type="EMBL" id="AMEP01000036">
    <property type="protein sequence ID" value="EKY03452.1"/>
    <property type="molecule type" value="Genomic_DNA"/>
</dbReference>
<name>L1NJU3_9BACT</name>
<feature type="transmembrane region" description="Helical" evidence="1">
    <location>
        <begin position="183"/>
        <end position="205"/>
    </location>
</feature>
<accession>L1NJU3</accession>
<protein>
    <recommendedName>
        <fullName evidence="4">Integral membrane protein</fullName>
    </recommendedName>
</protein>
<sequence length="224" mass="25553">MFTDGQQLSLNKLFDFFTLFIIKIMKTTSNYKDMALESLKGKWDKGIIAALIYLVAATVPMLIINAGVKNAGNIWSFVVIPLGWGYAVYHLAIIRNGDLSYERLFDGYKDFARIFLTQLLVFVYTLLWCLLFLIPGCIKAYSYGMTSYILKDDPTIKNNEAIEKSMKMMDGHKMDLFLLDLSFIGWGILAIIPAGLGIFVLYPYWQTTRAHFYEDLKAETAEQA</sequence>
<proteinExistence type="predicted"/>
<keyword evidence="1" id="KW-0812">Transmembrane</keyword>
<keyword evidence="3" id="KW-1185">Reference proteome</keyword>
<evidence type="ECO:0000256" key="1">
    <source>
        <dbReference type="SAM" id="Phobius"/>
    </source>
</evidence>
<dbReference type="AlphaFoldDB" id="L1NJU3"/>
<dbReference type="PATRIC" id="fig|1127699.3.peg.349"/>
<feature type="transmembrane region" description="Helical" evidence="1">
    <location>
        <begin position="114"/>
        <end position="134"/>
    </location>
</feature>
<dbReference type="PANTHER" id="PTHR40076:SF1">
    <property type="entry name" value="MEMBRANE PROTEIN"/>
    <property type="match status" value="1"/>
</dbReference>
<dbReference type="HOGENOM" id="CLU_045673_3_1_10"/>
<evidence type="ECO:0008006" key="4">
    <source>
        <dbReference type="Google" id="ProtNLM"/>
    </source>
</evidence>
<evidence type="ECO:0000313" key="3">
    <source>
        <dbReference type="Proteomes" id="UP000010433"/>
    </source>
</evidence>
<organism evidence="2 3">
    <name type="scientific">Hoylesella saccharolytica F0055</name>
    <dbReference type="NCBI Taxonomy" id="1127699"/>
    <lineage>
        <taxon>Bacteria</taxon>
        <taxon>Pseudomonadati</taxon>
        <taxon>Bacteroidota</taxon>
        <taxon>Bacteroidia</taxon>
        <taxon>Bacteroidales</taxon>
        <taxon>Prevotellaceae</taxon>
        <taxon>Hoylesella</taxon>
    </lineage>
</organism>
<dbReference type="STRING" id="1127699.HMPREF9151_00385"/>
<dbReference type="Proteomes" id="UP000010433">
    <property type="component" value="Unassembled WGS sequence"/>
</dbReference>
<keyword evidence="1" id="KW-0472">Membrane</keyword>
<dbReference type="PANTHER" id="PTHR40076">
    <property type="entry name" value="MEMBRANE PROTEIN-RELATED"/>
    <property type="match status" value="1"/>
</dbReference>
<keyword evidence="1" id="KW-1133">Transmembrane helix</keyword>
<dbReference type="Pfam" id="PF06161">
    <property type="entry name" value="DUF975"/>
    <property type="match status" value="1"/>
</dbReference>
<reference evidence="2 3" key="1">
    <citation type="submission" date="2012-05" db="EMBL/GenBank/DDBJ databases">
        <authorList>
            <person name="Weinstock G."/>
            <person name="Sodergren E."/>
            <person name="Lobos E.A."/>
            <person name="Fulton L."/>
            <person name="Fulton R."/>
            <person name="Courtney L."/>
            <person name="Fronick C."/>
            <person name="O'Laughlin M."/>
            <person name="Godfrey J."/>
            <person name="Wilson R.M."/>
            <person name="Miner T."/>
            <person name="Farmer C."/>
            <person name="Delehaunty K."/>
            <person name="Cordes M."/>
            <person name="Minx P."/>
            <person name="Tomlinson C."/>
            <person name="Chen J."/>
            <person name="Wollam A."/>
            <person name="Pepin K.H."/>
            <person name="Bhonagiri V."/>
            <person name="Zhang X."/>
            <person name="Suruliraj S."/>
            <person name="Warren W."/>
            <person name="Mitreva M."/>
            <person name="Mardis E.R."/>
            <person name="Wilson R.K."/>
        </authorList>
    </citation>
    <scope>NUCLEOTIDE SEQUENCE [LARGE SCALE GENOMIC DNA]</scope>
    <source>
        <strain evidence="2 3">F0055</strain>
    </source>
</reference>
<evidence type="ECO:0000313" key="2">
    <source>
        <dbReference type="EMBL" id="EKY03452.1"/>
    </source>
</evidence>
<feature type="transmembrane region" description="Helical" evidence="1">
    <location>
        <begin position="74"/>
        <end position="93"/>
    </location>
</feature>